<dbReference type="Proteomes" id="UP001597510">
    <property type="component" value="Unassembled WGS sequence"/>
</dbReference>
<evidence type="ECO:0000313" key="2">
    <source>
        <dbReference type="EMBL" id="MFD2520367.1"/>
    </source>
</evidence>
<dbReference type="Pfam" id="PF02661">
    <property type="entry name" value="Fic"/>
    <property type="match status" value="1"/>
</dbReference>
<accession>A0ABW5J4S3</accession>
<dbReference type="PANTHER" id="PTHR13504:SF38">
    <property type="entry name" value="FIDO DOMAIN-CONTAINING PROTEIN"/>
    <property type="match status" value="1"/>
</dbReference>
<protein>
    <submittedName>
        <fullName evidence="2">Fic family protein</fullName>
    </submittedName>
</protein>
<comment type="caution">
    <text evidence="2">The sequence shown here is derived from an EMBL/GenBank/DDBJ whole genome shotgun (WGS) entry which is preliminary data.</text>
</comment>
<dbReference type="InterPro" id="IPR040198">
    <property type="entry name" value="Fido_containing"/>
</dbReference>
<gene>
    <name evidence="2" type="ORF">ACFSR2_05705</name>
</gene>
<name>A0ABW5J4S3_9BACT</name>
<evidence type="ECO:0000313" key="3">
    <source>
        <dbReference type="Proteomes" id="UP001597510"/>
    </source>
</evidence>
<dbReference type="PROSITE" id="PS51459">
    <property type="entry name" value="FIDO"/>
    <property type="match status" value="1"/>
</dbReference>
<dbReference type="InterPro" id="IPR003812">
    <property type="entry name" value="Fido"/>
</dbReference>
<sequence>MQEAAFRHYPLELLNPSFESPLVDLVTELELLRKKRLTGSTNPYIFFQLKSLFHILESIGSARIEGNNTTIAEYVETKLEDRQDDTPSHILEIQNLELAMDFIEETIDDTPINKAFLSELHKMIVFNLPVTGTAEGDRTPGEYRKANIKISKSLHLPPDYTKVDEYMDELLAFINTDHPPKYALLKAAIAHHRFVWIHPFGNGNGRTVRLFTYAMLIKLGFNVRNGRLLNPTAVFCNNRDNYYRHLAEADQGTPEGLEKWCLYVLTGLKEEIEKIDRLLDYDFLKTNILLPTVSISLERQLITDTEAKILRRAIEKQVIQAGDLKDIFAGKHGSEISRQISRLVEKKMLRPHRKQARKYLVSFDNSYLLRGIVKTLNDNGFWADNEKNL</sequence>
<feature type="domain" description="Fido" evidence="1">
    <location>
        <begin position="112"/>
        <end position="266"/>
    </location>
</feature>
<evidence type="ECO:0000259" key="1">
    <source>
        <dbReference type="PROSITE" id="PS51459"/>
    </source>
</evidence>
<dbReference type="SUPFAM" id="SSF140931">
    <property type="entry name" value="Fic-like"/>
    <property type="match status" value="1"/>
</dbReference>
<reference evidence="3" key="1">
    <citation type="journal article" date="2019" name="Int. J. Syst. Evol. Microbiol.">
        <title>The Global Catalogue of Microorganisms (GCM) 10K type strain sequencing project: providing services to taxonomists for standard genome sequencing and annotation.</title>
        <authorList>
            <consortium name="The Broad Institute Genomics Platform"/>
            <consortium name="The Broad Institute Genome Sequencing Center for Infectious Disease"/>
            <person name="Wu L."/>
            <person name="Ma J."/>
        </authorList>
    </citation>
    <scope>NUCLEOTIDE SEQUENCE [LARGE SCALE GENOMIC DNA]</scope>
    <source>
        <strain evidence="3">KCTC 52344</strain>
    </source>
</reference>
<dbReference type="PANTHER" id="PTHR13504">
    <property type="entry name" value="FIDO DOMAIN-CONTAINING PROTEIN DDB_G0283145"/>
    <property type="match status" value="1"/>
</dbReference>
<dbReference type="RefSeq" id="WP_340238990.1">
    <property type="nucleotide sequence ID" value="NZ_JBBEWC010000011.1"/>
</dbReference>
<dbReference type="InterPro" id="IPR036597">
    <property type="entry name" value="Fido-like_dom_sf"/>
</dbReference>
<dbReference type="EMBL" id="JBHULC010000005">
    <property type="protein sequence ID" value="MFD2520367.1"/>
    <property type="molecule type" value="Genomic_DNA"/>
</dbReference>
<dbReference type="Gene3D" id="1.10.3290.10">
    <property type="entry name" value="Fido-like domain"/>
    <property type="match status" value="1"/>
</dbReference>
<keyword evidence="3" id="KW-1185">Reference proteome</keyword>
<proteinExistence type="predicted"/>
<organism evidence="2 3">
    <name type="scientific">Emticicia soli</name>
    <dbReference type="NCBI Taxonomy" id="2027878"/>
    <lineage>
        <taxon>Bacteria</taxon>
        <taxon>Pseudomonadati</taxon>
        <taxon>Bacteroidota</taxon>
        <taxon>Cytophagia</taxon>
        <taxon>Cytophagales</taxon>
        <taxon>Leadbetterellaceae</taxon>
        <taxon>Emticicia</taxon>
    </lineage>
</organism>